<keyword evidence="4" id="KW-1185">Reference proteome</keyword>
<keyword evidence="1" id="KW-0547">Nucleotide-binding</keyword>
<dbReference type="InterPro" id="IPR027417">
    <property type="entry name" value="P-loop_NTPase"/>
</dbReference>
<evidence type="ECO:0000256" key="2">
    <source>
        <dbReference type="ARBA" id="ARBA00022840"/>
    </source>
</evidence>
<dbReference type="EMBL" id="WNYA01000967">
    <property type="protein sequence ID" value="KAG8546688.1"/>
    <property type="molecule type" value="Genomic_DNA"/>
</dbReference>
<dbReference type="GO" id="GO:0005524">
    <property type="term" value="F:ATP binding"/>
    <property type="evidence" value="ECO:0007669"/>
    <property type="project" value="UniProtKB-KW"/>
</dbReference>
<evidence type="ECO:0000313" key="4">
    <source>
        <dbReference type="Proteomes" id="UP000824782"/>
    </source>
</evidence>
<dbReference type="PANTHER" id="PTHR24223">
    <property type="entry name" value="ATP-BINDING CASSETTE SUB-FAMILY C"/>
    <property type="match status" value="1"/>
</dbReference>
<dbReference type="AlphaFoldDB" id="A0AAV6ZLA5"/>
<protein>
    <submittedName>
        <fullName evidence="3">Uncharacterized protein</fullName>
    </submittedName>
</protein>
<dbReference type="SUPFAM" id="SSF52540">
    <property type="entry name" value="P-loop containing nucleoside triphosphate hydrolases"/>
    <property type="match status" value="1"/>
</dbReference>
<dbReference type="Gene3D" id="3.40.50.300">
    <property type="entry name" value="P-loop containing nucleotide triphosphate hydrolases"/>
    <property type="match status" value="1"/>
</dbReference>
<evidence type="ECO:0000313" key="3">
    <source>
        <dbReference type="EMBL" id="KAG8546688.1"/>
    </source>
</evidence>
<dbReference type="GO" id="GO:0042626">
    <property type="term" value="F:ATPase-coupled transmembrane transporter activity"/>
    <property type="evidence" value="ECO:0007669"/>
    <property type="project" value="TreeGrafter"/>
</dbReference>
<name>A0AAV6ZLA5_ENGPU</name>
<evidence type="ECO:0000256" key="1">
    <source>
        <dbReference type="ARBA" id="ARBA00022741"/>
    </source>
</evidence>
<organism evidence="3 4">
    <name type="scientific">Engystomops pustulosus</name>
    <name type="common">Tungara frog</name>
    <name type="synonym">Physalaemus pustulosus</name>
    <dbReference type="NCBI Taxonomy" id="76066"/>
    <lineage>
        <taxon>Eukaryota</taxon>
        <taxon>Metazoa</taxon>
        <taxon>Chordata</taxon>
        <taxon>Craniata</taxon>
        <taxon>Vertebrata</taxon>
        <taxon>Euteleostomi</taxon>
        <taxon>Amphibia</taxon>
        <taxon>Batrachia</taxon>
        <taxon>Anura</taxon>
        <taxon>Neobatrachia</taxon>
        <taxon>Hyloidea</taxon>
        <taxon>Leptodactylidae</taxon>
        <taxon>Leiuperinae</taxon>
        <taxon>Engystomops</taxon>
    </lineage>
</organism>
<dbReference type="GO" id="GO:0016020">
    <property type="term" value="C:membrane"/>
    <property type="evidence" value="ECO:0007669"/>
    <property type="project" value="TreeGrafter"/>
</dbReference>
<reference evidence="3" key="1">
    <citation type="thesis" date="2020" institute="ProQuest LLC" country="789 East Eisenhower Parkway, Ann Arbor, MI, USA">
        <title>Comparative Genomics and Chromosome Evolution.</title>
        <authorList>
            <person name="Mudd A.B."/>
        </authorList>
    </citation>
    <scope>NUCLEOTIDE SEQUENCE</scope>
    <source>
        <strain evidence="3">237g6f4</strain>
        <tissue evidence="3">Blood</tissue>
    </source>
</reference>
<gene>
    <name evidence="3" type="ORF">GDO81_029970</name>
</gene>
<dbReference type="Proteomes" id="UP000824782">
    <property type="component" value="Unassembled WGS sequence"/>
</dbReference>
<sequence>MTLLEGSIAVNGSFAYVAQQAWILNATLRDNILFGKDYDEERYNTVLSVCCLRPDLAILPNSDLTEVCSMLLVML</sequence>
<dbReference type="PANTHER" id="PTHR24223:SF196">
    <property type="entry name" value="ATP-BINDING CASSETTE SUB-FAMILY C MEMBER 5"/>
    <property type="match status" value="1"/>
</dbReference>
<keyword evidence="2" id="KW-0067">ATP-binding</keyword>
<dbReference type="InterPro" id="IPR050173">
    <property type="entry name" value="ABC_transporter_C-like"/>
</dbReference>
<comment type="caution">
    <text evidence="3">The sequence shown here is derived from an EMBL/GenBank/DDBJ whole genome shotgun (WGS) entry which is preliminary data.</text>
</comment>
<accession>A0AAV6ZLA5</accession>
<proteinExistence type="predicted"/>